<dbReference type="EMBL" id="CP060696">
    <property type="protein sequence ID" value="QNO18829.1"/>
    <property type="molecule type" value="Genomic_DNA"/>
</dbReference>
<dbReference type="InterPro" id="IPR040538">
    <property type="entry name" value="Cch_HTH"/>
</dbReference>
<protein>
    <submittedName>
        <fullName evidence="3">DUF927 domain-containing protein</fullName>
    </submittedName>
</protein>
<dbReference type="Pfam" id="PF06048">
    <property type="entry name" value="DUF927"/>
    <property type="match status" value="1"/>
</dbReference>
<dbReference type="Proteomes" id="UP000516046">
    <property type="component" value="Chromosome"/>
</dbReference>
<proteinExistence type="predicted"/>
<evidence type="ECO:0000259" key="1">
    <source>
        <dbReference type="Pfam" id="PF06048"/>
    </source>
</evidence>
<feature type="domain" description="Cch helix turn helix" evidence="2">
    <location>
        <begin position="504"/>
        <end position="605"/>
    </location>
</feature>
<name>A0A7G9WJG7_9FIRM</name>
<evidence type="ECO:0000259" key="2">
    <source>
        <dbReference type="Pfam" id="PF18662"/>
    </source>
</evidence>
<sequence>MEYNYKLEDFDTPVPYEEVLNIDSNFERQQAYNKLEKNASSVGVKHFSQLWKSFVSESEPKSGSKIIDMCEKTNFSNQPIELRSGTWKADDSGIYKDARYGESEVAAACPITITKRVVNIDTGEEKLELSYTKGDRRWRHVVVPKLVTSNSRKIVELAGCGISVTSETAKNLVDYLFNLENLNLDLIPEVQSVSRLGMIKDIGFSPYVPEITFDGDEKCGKAYAAMHEHGDRDKWVQLMQGLRGTTIELRITIAAAFASALVSPLNINPFFVHIWSGESGSGKTVALMCAASVWGDPHWQGGAYIQTFNATQVGLERSAAFFNHCPYMIDELQLLKDSHGRNKFDIVYLLSEGQGRTRGNKSGGIDITPTWANCMITTGETPLTTSSSGAGAINRVISIELSPDSPIVTDGHTLCNLLYKNYGFAGKEFVNHLYGCNQEEHAQDVYDGFFKQLCESESTEKQAMAAACILTADKLATDWIFQDGQNLTVKEIGHFLVTKDEVNVGKRGYAYICDWVAQNANKMRTHADGDFGDVYGVIEQDTAYIIATIFDNVCKDAGYDPKPIKAWMRKNGKMKLQGGESTKRYTIMKRVNGITNVRCIAVIMDSFDEDICKEDLPFNN</sequence>
<dbReference type="InterPro" id="IPR009270">
    <property type="entry name" value="DUF927"/>
</dbReference>
<organism evidence="3 4">
    <name type="scientific">Caproicibacterium amylolyticum</name>
    <dbReference type="NCBI Taxonomy" id="2766537"/>
    <lineage>
        <taxon>Bacteria</taxon>
        <taxon>Bacillati</taxon>
        <taxon>Bacillota</taxon>
        <taxon>Clostridia</taxon>
        <taxon>Eubacteriales</taxon>
        <taxon>Oscillospiraceae</taxon>
        <taxon>Caproicibacterium</taxon>
    </lineage>
</organism>
<accession>A0A7G9WJG7</accession>
<dbReference type="Pfam" id="PF18662">
    <property type="entry name" value="HTH_56"/>
    <property type="match status" value="1"/>
</dbReference>
<dbReference type="KEGG" id="caml:H6X83_04120"/>
<reference evidence="3 4" key="1">
    <citation type="submission" date="2020-08" db="EMBL/GenBank/DDBJ databases">
        <authorList>
            <person name="Ren C."/>
            <person name="Gu Y."/>
            <person name="Xu Y."/>
        </authorList>
    </citation>
    <scope>NUCLEOTIDE SEQUENCE [LARGE SCALE GENOMIC DNA]</scope>
    <source>
        <strain evidence="3 4">LBM18003</strain>
    </source>
</reference>
<evidence type="ECO:0000313" key="4">
    <source>
        <dbReference type="Proteomes" id="UP000516046"/>
    </source>
</evidence>
<keyword evidence="4" id="KW-1185">Reference proteome</keyword>
<dbReference type="RefSeq" id="WP_212507896.1">
    <property type="nucleotide sequence ID" value="NZ_CP060696.1"/>
</dbReference>
<evidence type="ECO:0000313" key="3">
    <source>
        <dbReference type="EMBL" id="QNO18829.1"/>
    </source>
</evidence>
<feature type="domain" description="DUF927" evidence="1">
    <location>
        <begin position="95"/>
        <end position="365"/>
    </location>
</feature>
<gene>
    <name evidence="3" type="ORF">H6X83_04120</name>
</gene>
<dbReference type="AlphaFoldDB" id="A0A7G9WJG7"/>